<evidence type="ECO:0000313" key="2">
    <source>
        <dbReference type="Proteomes" id="UP000887565"/>
    </source>
</evidence>
<accession>A0A915JHF3</accession>
<evidence type="ECO:0000313" key="3">
    <source>
        <dbReference type="WBParaSite" id="nRc.2.0.1.t25549-RA"/>
    </source>
</evidence>
<name>A0A915JHF3_ROMCU</name>
<proteinExistence type="predicted"/>
<feature type="compositionally biased region" description="Low complexity" evidence="1">
    <location>
        <begin position="76"/>
        <end position="88"/>
    </location>
</feature>
<organism evidence="2 3">
    <name type="scientific">Romanomermis culicivorax</name>
    <name type="common">Nematode worm</name>
    <dbReference type="NCBI Taxonomy" id="13658"/>
    <lineage>
        <taxon>Eukaryota</taxon>
        <taxon>Metazoa</taxon>
        <taxon>Ecdysozoa</taxon>
        <taxon>Nematoda</taxon>
        <taxon>Enoplea</taxon>
        <taxon>Dorylaimia</taxon>
        <taxon>Mermithida</taxon>
        <taxon>Mermithoidea</taxon>
        <taxon>Mermithidae</taxon>
        <taxon>Romanomermis</taxon>
    </lineage>
</organism>
<dbReference type="AlphaFoldDB" id="A0A915JHF3"/>
<feature type="region of interest" description="Disordered" evidence="1">
    <location>
        <begin position="62"/>
        <end position="88"/>
    </location>
</feature>
<dbReference type="Proteomes" id="UP000887565">
    <property type="component" value="Unplaced"/>
</dbReference>
<keyword evidence="2" id="KW-1185">Reference proteome</keyword>
<reference evidence="3" key="1">
    <citation type="submission" date="2022-11" db="UniProtKB">
        <authorList>
            <consortium name="WormBaseParasite"/>
        </authorList>
    </citation>
    <scope>IDENTIFICATION</scope>
</reference>
<evidence type="ECO:0000256" key="1">
    <source>
        <dbReference type="SAM" id="MobiDB-lite"/>
    </source>
</evidence>
<protein>
    <submittedName>
        <fullName evidence="3">Uncharacterized protein</fullName>
    </submittedName>
</protein>
<sequence length="114" mass="12755">MSSKLPVFPEAMLMGKSPTKTPTQAPMDSELDKETTMAIESLIKDMAEESFMVKTEVPTETNIIQIQSDEEDIPQTDTTAPTMTAKTTSSLTPLSKCLLISQYHIDWDKRENIE</sequence>
<dbReference type="WBParaSite" id="nRc.2.0.1.t25549-RA">
    <property type="protein sequence ID" value="nRc.2.0.1.t25549-RA"/>
    <property type="gene ID" value="nRc.2.0.1.g25549"/>
</dbReference>
<feature type="region of interest" description="Disordered" evidence="1">
    <location>
        <begin position="1"/>
        <end position="30"/>
    </location>
</feature>